<organism evidence="2 3">
    <name type="scientific">Phenylobacterium montanum</name>
    <dbReference type="NCBI Taxonomy" id="2823693"/>
    <lineage>
        <taxon>Bacteria</taxon>
        <taxon>Pseudomonadati</taxon>
        <taxon>Pseudomonadota</taxon>
        <taxon>Alphaproteobacteria</taxon>
        <taxon>Caulobacterales</taxon>
        <taxon>Caulobacteraceae</taxon>
        <taxon>Phenylobacterium</taxon>
    </lineage>
</organism>
<sequence length="159" mass="17417">MPKIKRLAHLVLFVKDPEASAAWYCDVLGMTITARAASGPYAGGIFLSFGESDHDLAVFPGEPGASRGKEFEHFGLELDCGGDIDELRRVYARLIEKKVRIQEILDHGVSIGIYFLDPDDHMLEVFAQLTPQEGGKARAELNHNEGQAEPIALTPLVEA</sequence>
<dbReference type="InterPro" id="IPR037523">
    <property type="entry name" value="VOC_core"/>
</dbReference>
<dbReference type="Pfam" id="PF00903">
    <property type="entry name" value="Glyoxalase"/>
    <property type="match status" value="1"/>
</dbReference>
<dbReference type="AlphaFoldDB" id="A0A975IWP3"/>
<reference evidence="2" key="1">
    <citation type="submission" date="2021-04" db="EMBL/GenBank/DDBJ databases">
        <title>The complete genome sequence of Caulobacter sp. S6.</title>
        <authorList>
            <person name="Tang Y."/>
            <person name="Ouyang W."/>
            <person name="Liu Q."/>
            <person name="Huang B."/>
            <person name="Guo Z."/>
            <person name="Lei P."/>
        </authorList>
    </citation>
    <scope>NUCLEOTIDE SEQUENCE</scope>
    <source>
        <strain evidence="2">S6</strain>
    </source>
</reference>
<feature type="domain" description="VOC" evidence="1">
    <location>
        <begin position="6"/>
        <end position="128"/>
    </location>
</feature>
<dbReference type="KEGG" id="caul:KCG34_10685"/>
<dbReference type="EMBL" id="CP073078">
    <property type="protein sequence ID" value="QUD90287.1"/>
    <property type="molecule type" value="Genomic_DNA"/>
</dbReference>
<dbReference type="InterPro" id="IPR029068">
    <property type="entry name" value="Glyas_Bleomycin-R_OHBP_Dase"/>
</dbReference>
<name>A0A975IWP3_9CAUL</name>
<dbReference type="InterPro" id="IPR004360">
    <property type="entry name" value="Glyas_Fos-R_dOase_dom"/>
</dbReference>
<protein>
    <submittedName>
        <fullName evidence="2">VOC family protein</fullName>
    </submittedName>
</protein>
<proteinExistence type="predicted"/>
<dbReference type="PANTHER" id="PTHR21366">
    <property type="entry name" value="GLYOXALASE FAMILY PROTEIN"/>
    <property type="match status" value="1"/>
</dbReference>
<dbReference type="Proteomes" id="UP000676409">
    <property type="component" value="Chromosome"/>
</dbReference>
<dbReference type="PROSITE" id="PS51819">
    <property type="entry name" value="VOC"/>
    <property type="match status" value="1"/>
</dbReference>
<dbReference type="RefSeq" id="WP_211940338.1">
    <property type="nucleotide sequence ID" value="NZ_CP073078.1"/>
</dbReference>
<accession>A0A975IWP3</accession>
<gene>
    <name evidence="2" type="ORF">KCG34_10685</name>
</gene>
<evidence type="ECO:0000313" key="2">
    <source>
        <dbReference type="EMBL" id="QUD90287.1"/>
    </source>
</evidence>
<dbReference type="Gene3D" id="3.10.180.10">
    <property type="entry name" value="2,3-Dihydroxybiphenyl 1,2-Dioxygenase, domain 1"/>
    <property type="match status" value="1"/>
</dbReference>
<dbReference type="InterPro" id="IPR050383">
    <property type="entry name" value="GlyoxalaseI/FosfomycinResist"/>
</dbReference>
<evidence type="ECO:0000259" key="1">
    <source>
        <dbReference type="PROSITE" id="PS51819"/>
    </source>
</evidence>
<dbReference type="SUPFAM" id="SSF54593">
    <property type="entry name" value="Glyoxalase/Bleomycin resistance protein/Dihydroxybiphenyl dioxygenase"/>
    <property type="match status" value="1"/>
</dbReference>
<keyword evidence="3" id="KW-1185">Reference proteome</keyword>
<dbReference type="PANTHER" id="PTHR21366:SF14">
    <property type="entry name" value="GLYOXALASE DOMAIN-CONTAINING PROTEIN 5"/>
    <property type="match status" value="1"/>
</dbReference>
<evidence type="ECO:0000313" key="3">
    <source>
        <dbReference type="Proteomes" id="UP000676409"/>
    </source>
</evidence>